<keyword evidence="1 3" id="KW-0853">WD repeat</keyword>
<keyword evidence="2" id="KW-0677">Repeat</keyword>
<dbReference type="PROSITE" id="PS50082">
    <property type="entry name" value="WD_REPEATS_2"/>
    <property type="match status" value="5"/>
</dbReference>
<dbReference type="InterPro" id="IPR019775">
    <property type="entry name" value="WD40_repeat_CS"/>
</dbReference>
<name>A0AAD3R2C3_LATJO</name>
<comment type="caution">
    <text evidence="5">The sequence shown here is derived from an EMBL/GenBank/DDBJ whole genome shotgun (WGS) entry which is preliminary data.</text>
</comment>
<evidence type="ECO:0000256" key="4">
    <source>
        <dbReference type="SAM" id="MobiDB-lite"/>
    </source>
</evidence>
<dbReference type="AlphaFoldDB" id="A0AAD3R2C3"/>
<evidence type="ECO:0000313" key="6">
    <source>
        <dbReference type="Proteomes" id="UP001279410"/>
    </source>
</evidence>
<evidence type="ECO:0000256" key="1">
    <source>
        <dbReference type="ARBA" id="ARBA00022574"/>
    </source>
</evidence>
<dbReference type="SUPFAM" id="SSF50978">
    <property type="entry name" value="WD40 repeat-like"/>
    <property type="match status" value="1"/>
</dbReference>
<dbReference type="PROSITE" id="PS00678">
    <property type="entry name" value="WD_REPEATS_1"/>
    <property type="match status" value="3"/>
</dbReference>
<feature type="repeat" description="WD" evidence="3">
    <location>
        <begin position="676"/>
        <end position="717"/>
    </location>
</feature>
<feature type="repeat" description="WD" evidence="3">
    <location>
        <begin position="725"/>
        <end position="761"/>
    </location>
</feature>
<feature type="repeat" description="WD" evidence="3">
    <location>
        <begin position="819"/>
        <end position="859"/>
    </location>
</feature>
<proteinExistence type="predicted"/>
<dbReference type="PROSITE" id="PS50294">
    <property type="entry name" value="WD_REPEATS_REGION"/>
    <property type="match status" value="2"/>
</dbReference>
<evidence type="ECO:0000256" key="2">
    <source>
        <dbReference type="ARBA" id="ARBA00022737"/>
    </source>
</evidence>
<dbReference type="InterPro" id="IPR051242">
    <property type="entry name" value="WD-EF-hand_domain"/>
</dbReference>
<gene>
    <name evidence="5" type="ORF">AKAME5_000622500</name>
</gene>
<feature type="non-terminal residue" evidence="5">
    <location>
        <position position="904"/>
    </location>
</feature>
<reference evidence="5" key="1">
    <citation type="submission" date="2022-08" db="EMBL/GenBank/DDBJ databases">
        <title>Genome sequencing of akame (Lates japonicus).</title>
        <authorList>
            <person name="Hashiguchi Y."/>
            <person name="Takahashi H."/>
        </authorList>
    </citation>
    <scope>NUCLEOTIDE SEQUENCE</scope>
    <source>
        <strain evidence="5">Kochi</strain>
    </source>
</reference>
<feature type="compositionally biased region" description="Basic and acidic residues" evidence="4">
    <location>
        <begin position="166"/>
        <end position="179"/>
    </location>
</feature>
<keyword evidence="6" id="KW-1185">Reference proteome</keyword>
<dbReference type="InterPro" id="IPR036322">
    <property type="entry name" value="WD40_repeat_dom_sf"/>
</dbReference>
<dbReference type="InterPro" id="IPR011047">
    <property type="entry name" value="Quinoprotein_ADH-like_sf"/>
</dbReference>
<sequence length="904" mass="101615">MATKEGKQWWDPYETCHRRQFVYRPNSAAEILLCPTSTSFINPYSQSGPFGSTVYNKDFYWKPACKPECIRTGTASGQRRNNPHPSQSFMMWRLPRDATRSPEYVRFPCKCPPSEGEICKALTAQYCSTYRCDFMGMPQGCDHSNDAERRLAPLHSRRHVPLSTDTEMRDSYRQPKQKPEVMGNHSHYSCNVARRGIVPTVVQRHFHTQQKGSVLTTYDRFCGKRATDVTPVITSLLPQELQQLHRILPGEEKEAVKTVLSKDAYPNNGEKGQFCTHMLQEHKEKEESARRSKQVAFTLPATMKALGHGIPVVNIQSTHDGTIITVQEDGAVCFWNPELKAQRTKHIFNEGPANRKSKWASDFSVMTEYNKLMIGTGDREIQLYELSTLEPYCQINALDTVPLTLDYSYTGPDKCCILYGDAEGCVTIILISSVGDTLRLWNKLPKVGNIPNIVIDNAVVSPNVTFVRWKVHHDWVTQAKYFQSFQAVVSSSNEESSSLVIGCVLPLTDAEQQLSEIREACYEGKTKRVQLSWTPQVRASCDQRVFTIHKGVKTFDLCPKHSLLVTGGMDRLIRMWNPHFSGKPTGILKGHSAPIFYVCISSEDSQIFSVSVDSTVKIWDIQDQCCLFTADPKASGIHGDISVCSYSSAMKSLFIAADCMAALSLKIRPKFCSRLIVSHNEPVMCCGYTEEFRQVVSCTEGSVVKVWDFDTGCQVFEFGGTRDLSAITCMTFDSNGRRLITGGRDGCLKIWNFNNGQCLKTLKKDGECQEVCDCIFLKVHRNCYVMSVGRDRKIDIYSDIPEDLHHAQKPQPSWQDDLKNGHNEDILCVVQCPPSLLATSSYDGEIIVWNVVSGRIQCRFVSPHSTEHQDAEGLDTSVPSIIFLKNPKLQQFSSATALLSSGPM</sequence>
<evidence type="ECO:0000256" key="3">
    <source>
        <dbReference type="PROSITE-ProRule" id="PRU00221"/>
    </source>
</evidence>
<dbReference type="EMBL" id="BRZM01000017">
    <property type="protein sequence ID" value="GLD53477.1"/>
    <property type="molecule type" value="Genomic_DNA"/>
</dbReference>
<dbReference type="Gene3D" id="2.130.10.10">
    <property type="entry name" value="YVTN repeat-like/Quinoprotein amine dehydrogenase"/>
    <property type="match status" value="4"/>
</dbReference>
<feature type="repeat" description="WD" evidence="3">
    <location>
        <begin position="588"/>
        <end position="629"/>
    </location>
</feature>
<dbReference type="InterPro" id="IPR001680">
    <property type="entry name" value="WD40_rpt"/>
</dbReference>
<dbReference type="InterPro" id="IPR015943">
    <property type="entry name" value="WD40/YVTN_repeat-like_dom_sf"/>
</dbReference>
<feature type="repeat" description="WD" evidence="3">
    <location>
        <begin position="552"/>
        <end position="577"/>
    </location>
</feature>
<dbReference type="Pfam" id="PF00400">
    <property type="entry name" value="WD40"/>
    <property type="match status" value="4"/>
</dbReference>
<dbReference type="PANTHER" id="PTHR44324:SF4">
    <property type="entry name" value="WD40 REPEAT DOMAIN 95"/>
    <property type="match status" value="1"/>
</dbReference>
<dbReference type="SUPFAM" id="SSF50998">
    <property type="entry name" value="Quinoprotein alcohol dehydrogenase-like"/>
    <property type="match status" value="1"/>
</dbReference>
<dbReference type="CDD" id="cd00200">
    <property type="entry name" value="WD40"/>
    <property type="match status" value="1"/>
</dbReference>
<dbReference type="InterPro" id="IPR020472">
    <property type="entry name" value="WD40_PAC1"/>
</dbReference>
<protein>
    <submittedName>
        <fullName evidence="5">WD repeat-containing protein on Y chromosome-like protein</fullName>
    </submittedName>
</protein>
<dbReference type="Proteomes" id="UP001279410">
    <property type="component" value="Unassembled WGS sequence"/>
</dbReference>
<dbReference type="PANTHER" id="PTHR44324">
    <property type="entry name" value="WD40 REPEAT DOMAIN 95"/>
    <property type="match status" value="1"/>
</dbReference>
<dbReference type="SMART" id="SM00320">
    <property type="entry name" value="WD40"/>
    <property type="match status" value="8"/>
</dbReference>
<evidence type="ECO:0000313" key="5">
    <source>
        <dbReference type="EMBL" id="GLD53477.1"/>
    </source>
</evidence>
<organism evidence="5 6">
    <name type="scientific">Lates japonicus</name>
    <name type="common">Japanese lates</name>
    <dbReference type="NCBI Taxonomy" id="270547"/>
    <lineage>
        <taxon>Eukaryota</taxon>
        <taxon>Metazoa</taxon>
        <taxon>Chordata</taxon>
        <taxon>Craniata</taxon>
        <taxon>Vertebrata</taxon>
        <taxon>Euteleostomi</taxon>
        <taxon>Actinopterygii</taxon>
        <taxon>Neopterygii</taxon>
        <taxon>Teleostei</taxon>
        <taxon>Neoteleostei</taxon>
        <taxon>Acanthomorphata</taxon>
        <taxon>Carangaria</taxon>
        <taxon>Carangaria incertae sedis</taxon>
        <taxon>Centropomidae</taxon>
        <taxon>Lates</taxon>
    </lineage>
</organism>
<dbReference type="PRINTS" id="PR00320">
    <property type="entry name" value="GPROTEINBRPT"/>
</dbReference>
<feature type="region of interest" description="Disordered" evidence="4">
    <location>
        <begin position="163"/>
        <end position="184"/>
    </location>
</feature>
<accession>A0AAD3R2C3</accession>